<feature type="compositionally biased region" description="Basic and acidic residues" evidence="1">
    <location>
        <begin position="36"/>
        <end position="45"/>
    </location>
</feature>
<dbReference type="EMBL" id="CP019288">
    <property type="protein sequence ID" value="QHI37958.1"/>
    <property type="molecule type" value="Genomic_DNA"/>
</dbReference>
<reference evidence="2 3" key="1">
    <citation type="journal article" date="2013" name="Int. J. Syst. Evol. Microbiol.">
        <title>Kordia antarctica sp. nov., isolated from Antarctic seawater.</title>
        <authorList>
            <person name="Baek K."/>
            <person name="Choi A."/>
            <person name="Kang I."/>
            <person name="Lee K."/>
            <person name="Cho J.C."/>
        </authorList>
    </citation>
    <scope>NUCLEOTIDE SEQUENCE [LARGE SCALE GENOMIC DNA]</scope>
    <source>
        <strain evidence="2 3">IMCC3317</strain>
    </source>
</reference>
<feature type="compositionally biased region" description="Basic and acidic residues" evidence="1">
    <location>
        <begin position="1"/>
        <end position="16"/>
    </location>
</feature>
<proteinExistence type="predicted"/>
<gene>
    <name evidence="2" type="ORF">IMCC3317_33410</name>
</gene>
<evidence type="ECO:0000313" key="2">
    <source>
        <dbReference type="EMBL" id="QHI37958.1"/>
    </source>
</evidence>
<feature type="region of interest" description="Disordered" evidence="1">
    <location>
        <begin position="1"/>
        <end position="52"/>
    </location>
</feature>
<evidence type="ECO:0000313" key="3">
    <source>
        <dbReference type="Proteomes" id="UP000464657"/>
    </source>
</evidence>
<organism evidence="2 3">
    <name type="scientific">Kordia antarctica</name>
    <dbReference type="NCBI Taxonomy" id="1218801"/>
    <lineage>
        <taxon>Bacteria</taxon>
        <taxon>Pseudomonadati</taxon>
        <taxon>Bacteroidota</taxon>
        <taxon>Flavobacteriia</taxon>
        <taxon>Flavobacteriales</taxon>
        <taxon>Flavobacteriaceae</taxon>
        <taxon>Kordia</taxon>
    </lineage>
</organism>
<protein>
    <submittedName>
        <fullName evidence="2">Uncharacterized protein</fullName>
    </submittedName>
</protein>
<keyword evidence="3" id="KW-1185">Reference proteome</keyword>
<dbReference type="AlphaFoldDB" id="A0A7L4ZMK4"/>
<accession>A0A7L4ZMK4</accession>
<name>A0A7L4ZMK4_9FLAO</name>
<dbReference type="RefSeq" id="WP_160130538.1">
    <property type="nucleotide sequence ID" value="NZ_CP019288.1"/>
</dbReference>
<evidence type="ECO:0000256" key="1">
    <source>
        <dbReference type="SAM" id="MobiDB-lite"/>
    </source>
</evidence>
<sequence>MANNKEHNRGQTDKSNGKYKPGGSFLDFFGTNSQLRKVDRDRSQYDKGWNNK</sequence>
<dbReference type="Proteomes" id="UP000464657">
    <property type="component" value="Chromosome"/>
</dbReference>
<dbReference type="KEGG" id="kan:IMCC3317_33410"/>